<keyword evidence="3" id="KW-1185">Reference proteome</keyword>
<feature type="domain" description="Knr4/Smi1-like" evidence="1">
    <location>
        <begin position="43"/>
        <end position="139"/>
    </location>
</feature>
<gene>
    <name evidence="2" type="ORF">SAMN05660443_0929</name>
</gene>
<dbReference type="InterPro" id="IPR018958">
    <property type="entry name" value="Knr4/Smi1-like_dom"/>
</dbReference>
<dbReference type="STRING" id="1122252.SAMN05660443_0929"/>
<dbReference type="InterPro" id="IPR037883">
    <property type="entry name" value="Knr4/Smi1-like_sf"/>
</dbReference>
<organism evidence="2 3">
    <name type="scientific">Marinospirillum celere</name>
    <dbReference type="NCBI Taxonomy" id="1122252"/>
    <lineage>
        <taxon>Bacteria</taxon>
        <taxon>Pseudomonadati</taxon>
        <taxon>Pseudomonadota</taxon>
        <taxon>Gammaproteobacteria</taxon>
        <taxon>Oceanospirillales</taxon>
        <taxon>Oceanospirillaceae</taxon>
        <taxon>Marinospirillum</taxon>
    </lineage>
</organism>
<dbReference type="Proteomes" id="UP000199058">
    <property type="component" value="Unassembled WGS sequence"/>
</dbReference>
<dbReference type="Gene3D" id="3.40.1580.10">
    <property type="entry name" value="SMI1/KNR4-like"/>
    <property type="match status" value="1"/>
</dbReference>
<evidence type="ECO:0000259" key="1">
    <source>
        <dbReference type="Pfam" id="PF09346"/>
    </source>
</evidence>
<protein>
    <recommendedName>
        <fullName evidence="1">Knr4/Smi1-like domain-containing protein</fullName>
    </recommendedName>
</protein>
<dbReference type="AlphaFoldDB" id="A0A1I1EXP3"/>
<name>A0A1I1EXP3_9GAMM</name>
<dbReference type="EMBL" id="FOLH01000001">
    <property type="protein sequence ID" value="SFB91854.1"/>
    <property type="molecule type" value="Genomic_DNA"/>
</dbReference>
<reference evidence="2 3" key="1">
    <citation type="submission" date="2016-10" db="EMBL/GenBank/DDBJ databases">
        <authorList>
            <person name="de Groot N.N."/>
        </authorList>
    </citation>
    <scope>NUCLEOTIDE SEQUENCE [LARGE SCALE GENOMIC DNA]</scope>
    <source>
        <strain evidence="2 3">DSM 18438</strain>
    </source>
</reference>
<proteinExistence type="predicted"/>
<dbReference type="Pfam" id="PF09346">
    <property type="entry name" value="SMI1_KNR4"/>
    <property type="match status" value="1"/>
</dbReference>
<evidence type="ECO:0000313" key="2">
    <source>
        <dbReference type="EMBL" id="SFB91854.1"/>
    </source>
</evidence>
<accession>A0A1I1EXP3</accession>
<evidence type="ECO:0000313" key="3">
    <source>
        <dbReference type="Proteomes" id="UP000199058"/>
    </source>
</evidence>
<dbReference type="SUPFAM" id="SSF160631">
    <property type="entry name" value="SMI1/KNR4-like"/>
    <property type="match status" value="1"/>
</dbReference>
<sequence length="142" mass="16776">MRQLRRPHNRLRVMTKAMHQIESILAKNEKYRLDEPIPPESEMDQVELALKAELKGWYRDFVRLGGLNDLRFSAEILAPQELLENQIYVKSRAYIAFASNGCGDLFCWSVGESPEIFLWDHETNRFTEDAPDFISWLERNRF</sequence>